<feature type="compositionally biased region" description="Polar residues" evidence="1">
    <location>
        <begin position="351"/>
        <end position="380"/>
    </location>
</feature>
<dbReference type="AlphaFoldDB" id="Q4RXE6"/>
<feature type="compositionally biased region" description="Basic residues" evidence="1">
    <location>
        <begin position="678"/>
        <end position="695"/>
    </location>
</feature>
<keyword evidence="2" id="KW-0472">Membrane</keyword>
<feature type="compositionally biased region" description="Polar residues" evidence="1">
    <location>
        <begin position="471"/>
        <end position="480"/>
    </location>
</feature>
<evidence type="ECO:0000313" key="3">
    <source>
        <dbReference type="EMBL" id="CAG06936.1"/>
    </source>
</evidence>
<dbReference type="EMBL" id="CAAE01014979">
    <property type="protein sequence ID" value="CAG06936.1"/>
    <property type="molecule type" value="Genomic_DNA"/>
</dbReference>
<protein>
    <submittedName>
        <fullName evidence="3">Chromosome 11 SCAF14979, whole genome shotgun sequence</fullName>
    </submittedName>
</protein>
<feature type="region of interest" description="Disordered" evidence="1">
    <location>
        <begin position="246"/>
        <end position="297"/>
    </location>
</feature>
<feature type="compositionally biased region" description="Polar residues" evidence="1">
    <location>
        <begin position="76"/>
        <end position="92"/>
    </location>
</feature>
<keyword evidence="2" id="KW-0812">Transmembrane</keyword>
<feature type="compositionally biased region" description="Basic and acidic residues" evidence="1">
    <location>
        <begin position="36"/>
        <end position="57"/>
    </location>
</feature>
<feature type="compositionally biased region" description="Polar residues" evidence="1">
    <location>
        <begin position="662"/>
        <end position="676"/>
    </location>
</feature>
<evidence type="ECO:0000256" key="2">
    <source>
        <dbReference type="SAM" id="Phobius"/>
    </source>
</evidence>
<feature type="compositionally biased region" description="Basic and acidic residues" evidence="1">
    <location>
        <begin position="154"/>
        <end position="180"/>
    </location>
</feature>
<feature type="transmembrane region" description="Helical" evidence="2">
    <location>
        <begin position="729"/>
        <end position="748"/>
    </location>
</feature>
<feature type="compositionally biased region" description="Polar residues" evidence="1">
    <location>
        <begin position="431"/>
        <end position="441"/>
    </location>
</feature>
<feature type="compositionally biased region" description="Polar residues" evidence="1">
    <location>
        <begin position="183"/>
        <end position="192"/>
    </location>
</feature>
<proteinExistence type="predicted"/>
<feature type="region of interest" description="Disordered" evidence="1">
    <location>
        <begin position="1"/>
        <end position="206"/>
    </location>
</feature>
<feature type="compositionally biased region" description="Basic and acidic residues" evidence="1">
    <location>
        <begin position="264"/>
        <end position="282"/>
    </location>
</feature>
<gene>
    <name evidence="3" type="ORF">GSTENG00027444001</name>
</gene>
<dbReference type="KEGG" id="tng:GSTEN00027444G001"/>
<evidence type="ECO:0000256" key="1">
    <source>
        <dbReference type="SAM" id="MobiDB-lite"/>
    </source>
</evidence>
<feature type="compositionally biased region" description="Basic and acidic residues" evidence="1">
    <location>
        <begin position="544"/>
        <end position="567"/>
    </location>
</feature>
<feature type="compositionally biased region" description="Basic and acidic residues" evidence="1">
    <location>
        <begin position="387"/>
        <end position="400"/>
    </location>
</feature>
<dbReference type="OrthoDB" id="9989112at2759"/>
<feature type="compositionally biased region" description="Basic and acidic residues" evidence="1">
    <location>
        <begin position="603"/>
        <end position="641"/>
    </location>
</feature>
<feature type="region of interest" description="Disordered" evidence="1">
    <location>
        <begin position="317"/>
        <end position="709"/>
    </location>
</feature>
<reference evidence="3" key="2">
    <citation type="submission" date="2004-02" db="EMBL/GenBank/DDBJ databases">
        <authorList>
            <consortium name="Genoscope"/>
            <consortium name="Whitehead Institute Centre for Genome Research"/>
        </authorList>
    </citation>
    <scope>NUCLEOTIDE SEQUENCE</scope>
</reference>
<feature type="compositionally biased region" description="Basic and acidic residues" evidence="1">
    <location>
        <begin position="1"/>
        <end position="11"/>
    </location>
</feature>
<sequence length="756" mass="83133">MAEEAEPRTEAQPDEELEADLPPAGGVVQTPDLTEACDKELKTKPADSEESQRRGGIEEVAEMLPQSDHEHRGAESSGSGTEETLKTTQWLVSTGPDEKESELTCEGETVTSEPPESFWSGSPPEVQNLNTSHPEPDDDDASGADEPPNATVGQDREADGQVDDVKRRSDQLLQEHKDLPSEIEQSCSSQALQPEEGSCLDPQPQQSDACFTLTEHKRKLGSSRRHKGGRRPVELLTASTEMMTVASDDVQDHQPAQKMSPVVSEEKYVQEDTDLSPDKEENNTETTSSESDIWRPTHHSCATTGFVTSEALSLDAPHVALKDQDSPSEGSVEGQQKPVQVCDTVTDEGAQATSPSEPTNAELTSSDPSSSLCFQKTVSADSAMEVAGEHEPGSHLDDSLHFQQRSKQRRRKMGSTRWTNKSPEVRRAAVTENSDSAQASQEGVERPAEESGETNTEIPVKLPQDEANVTFDPQNTQSNLIARPEGVNPTILVDGSGLWGGNSREPSQLGAPPPSFQSTQDDQESPPGKQEQPLQSAEESAVGLEKERSQLEADEEHKDPEDPDKVAEGGYVKNLEPENAGPDLDTANGRRMMGSTCRSPTSLRKEEDLHHQQKVDDETADEQRGEGSSERRKEPVKDTHLLEPPPLQTSEEASTTSESDHQPTTSPENDVMSDTFSSKRRRKLGSHRKSSRPQNHKTQTGSAAEHTLKIDEEDKISEVRSVFSRRGHLYQALLHFFCFFFNFPLFLFSKKKKRLK</sequence>
<accession>Q4RXE6</accession>
<organism evidence="3">
    <name type="scientific">Tetraodon nigroviridis</name>
    <name type="common">Spotted green pufferfish</name>
    <name type="synonym">Chelonodon nigroviridis</name>
    <dbReference type="NCBI Taxonomy" id="99883"/>
    <lineage>
        <taxon>Eukaryota</taxon>
        <taxon>Metazoa</taxon>
        <taxon>Chordata</taxon>
        <taxon>Craniata</taxon>
        <taxon>Vertebrata</taxon>
        <taxon>Euteleostomi</taxon>
        <taxon>Actinopterygii</taxon>
        <taxon>Neopterygii</taxon>
        <taxon>Teleostei</taxon>
        <taxon>Neoteleostei</taxon>
        <taxon>Acanthomorphata</taxon>
        <taxon>Eupercaria</taxon>
        <taxon>Tetraodontiformes</taxon>
        <taxon>Tetradontoidea</taxon>
        <taxon>Tetraodontidae</taxon>
        <taxon>Tetraodon</taxon>
    </lineage>
</organism>
<name>Q4RXE6_TETNG</name>
<feature type="compositionally biased region" description="Polar residues" evidence="1">
    <location>
        <begin position="327"/>
        <end position="338"/>
    </location>
</feature>
<keyword evidence="2" id="KW-1133">Transmembrane helix</keyword>
<feature type="compositionally biased region" description="Basic residues" evidence="1">
    <location>
        <begin position="404"/>
        <end position="414"/>
    </location>
</feature>
<reference evidence="3" key="1">
    <citation type="journal article" date="2004" name="Nature">
        <title>Genome duplication in the teleost fish Tetraodon nigroviridis reveals the early vertebrate proto-karyotype.</title>
        <authorList>
            <person name="Jaillon O."/>
            <person name="Aury J.-M."/>
            <person name="Brunet F."/>
            <person name="Petit J.-L."/>
            <person name="Stange-Thomann N."/>
            <person name="Mauceli E."/>
            <person name="Bouneau L."/>
            <person name="Fischer C."/>
            <person name="Ozouf-Costaz C."/>
            <person name="Bernot A."/>
            <person name="Nicaud S."/>
            <person name="Jaffe D."/>
            <person name="Fisher S."/>
            <person name="Lutfalla G."/>
            <person name="Dossat C."/>
            <person name="Segurens B."/>
            <person name="Dasilva C."/>
            <person name="Salanoubat M."/>
            <person name="Levy M."/>
            <person name="Boudet N."/>
            <person name="Castellano S."/>
            <person name="Anthouard V."/>
            <person name="Jubin C."/>
            <person name="Castelli V."/>
            <person name="Katinka M."/>
            <person name="Vacherie B."/>
            <person name="Biemont C."/>
            <person name="Skalli Z."/>
            <person name="Cattolico L."/>
            <person name="Poulain J."/>
            <person name="De Berardinis V."/>
            <person name="Cruaud C."/>
            <person name="Duprat S."/>
            <person name="Brottier P."/>
            <person name="Coutanceau J.-P."/>
            <person name="Gouzy J."/>
            <person name="Parra G."/>
            <person name="Lardier G."/>
            <person name="Chapple C."/>
            <person name="McKernan K.J."/>
            <person name="McEwan P."/>
            <person name="Bosak S."/>
            <person name="Kellis M."/>
            <person name="Volff J.-N."/>
            <person name="Guigo R."/>
            <person name="Zody M.C."/>
            <person name="Mesirov J."/>
            <person name="Lindblad-Toh K."/>
            <person name="Birren B."/>
            <person name="Nusbaum C."/>
            <person name="Kahn D."/>
            <person name="Robinson-Rechavi M."/>
            <person name="Laudet V."/>
            <person name="Schachter V."/>
            <person name="Quetier F."/>
            <person name="Saurin W."/>
            <person name="Scarpelli C."/>
            <person name="Wincker P."/>
            <person name="Lander E.S."/>
            <person name="Weissenbach J."/>
            <person name="Roest Crollius H."/>
        </authorList>
    </citation>
    <scope>NUCLEOTIDE SEQUENCE [LARGE SCALE GENOMIC DNA]</scope>
</reference>